<evidence type="ECO:0000313" key="3">
    <source>
        <dbReference type="EMBL" id="MEE2061116.1"/>
    </source>
</evidence>
<feature type="transmembrane region" description="Helical" evidence="1">
    <location>
        <begin position="167"/>
        <end position="189"/>
    </location>
</feature>
<keyword evidence="1" id="KW-1133">Transmembrane helix</keyword>
<protein>
    <submittedName>
        <fullName evidence="3">PH domain-containing protein</fullName>
    </submittedName>
</protein>
<reference evidence="3 4" key="1">
    <citation type="submission" date="2023-07" db="EMBL/GenBank/DDBJ databases">
        <authorList>
            <person name="Girao M."/>
            <person name="Carvalho M.F."/>
        </authorList>
    </citation>
    <scope>NUCLEOTIDE SEQUENCE [LARGE SCALE GENOMIC DNA]</scope>
    <source>
        <strain evidence="3 4">YIM65754</strain>
    </source>
</reference>
<accession>A0ABU7LHR8</accession>
<evidence type="ECO:0000259" key="2">
    <source>
        <dbReference type="Pfam" id="PF03703"/>
    </source>
</evidence>
<name>A0ABU7LHR8_9NOCA</name>
<dbReference type="InterPro" id="IPR014529">
    <property type="entry name" value="UCP026631"/>
</dbReference>
<dbReference type="InterPro" id="IPR005182">
    <property type="entry name" value="YdbS-like_PH"/>
</dbReference>
<dbReference type="EMBL" id="JAUTXY010000016">
    <property type="protein sequence ID" value="MEE2061116.1"/>
    <property type="molecule type" value="Genomic_DNA"/>
</dbReference>
<gene>
    <name evidence="3" type="ORF">Q7514_26680</name>
</gene>
<dbReference type="PIRSF" id="PIRSF026631">
    <property type="entry name" value="UCP026631"/>
    <property type="match status" value="1"/>
</dbReference>
<organism evidence="3 4">
    <name type="scientific">Rhodococcus artemisiae</name>
    <dbReference type="NCBI Taxonomy" id="714159"/>
    <lineage>
        <taxon>Bacteria</taxon>
        <taxon>Bacillati</taxon>
        <taxon>Actinomycetota</taxon>
        <taxon>Actinomycetes</taxon>
        <taxon>Mycobacteriales</taxon>
        <taxon>Nocardiaceae</taxon>
        <taxon>Rhodococcus</taxon>
    </lineage>
</organism>
<evidence type="ECO:0000256" key="1">
    <source>
        <dbReference type="SAM" id="Phobius"/>
    </source>
</evidence>
<comment type="caution">
    <text evidence="3">The sequence shown here is derived from an EMBL/GenBank/DDBJ whole genome shotgun (WGS) entry which is preliminary data.</text>
</comment>
<evidence type="ECO:0000313" key="4">
    <source>
        <dbReference type="Proteomes" id="UP001336020"/>
    </source>
</evidence>
<keyword evidence="4" id="KW-1185">Reference proteome</keyword>
<feature type="domain" description="YdbS-like PH" evidence="2">
    <location>
        <begin position="48"/>
        <end position="130"/>
    </location>
</feature>
<feature type="transmembrane region" description="Helical" evidence="1">
    <location>
        <begin position="209"/>
        <end position="236"/>
    </location>
</feature>
<feature type="transmembrane region" description="Helical" evidence="1">
    <location>
        <begin position="31"/>
        <end position="49"/>
    </location>
</feature>
<dbReference type="PANTHER" id="PTHR34473:SF2">
    <property type="entry name" value="UPF0699 TRANSMEMBRANE PROTEIN YDBT"/>
    <property type="match status" value="1"/>
</dbReference>
<keyword evidence="1" id="KW-0812">Transmembrane</keyword>
<keyword evidence="1" id="KW-0472">Membrane</keyword>
<feature type="transmembrane region" description="Helical" evidence="1">
    <location>
        <begin position="351"/>
        <end position="369"/>
    </location>
</feature>
<dbReference type="PANTHER" id="PTHR34473">
    <property type="entry name" value="UPF0699 TRANSMEMBRANE PROTEIN YDBS"/>
    <property type="match status" value="1"/>
</dbReference>
<feature type="transmembrane region" description="Helical" evidence="1">
    <location>
        <begin position="375"/>
        <end position="396"/>
    </location>
</feature>
<sequence length="492" mass="51787">MLLIHPVEEILKLFPVLIGSVLLGSSSGNPYWGLGVAALLVLVGLARWFTTSYRVGPVHVELRRGLVQRRELSIPRSRIRSVDVDRRLLHRLLGLAVVKIGTGQSGGSNSDHNRFELNGIAIEDVPALRAALLEGGQNPVTPASTPESYPVDAAPSERELARFRPGWVRYAPFSATGLIGVAAVVGLAFQYGIGERLTESDTVERGVDALAAAGIAVVVGVAIVVILVVASIAACIRYLLLYGNLMVTDDGRMLRVGRGLLRVRHTTLDRARLRGVDVHEPLALRLVGAARLDAIMTGVSAERGESSLVLPSAPDGEVLRVAGEVLTTDSPLTAPLVPHGSAARRRRFTRAVTPVVGLIAVGIAVAALVDRPLPLPLPAIVVGAAVLVVAAAALGWDRYKGLGHASPAGYLVTRAGSLDRHRISLEADGIIGWTVRQTFFQRRAGVATVIAATPAGAGHYAVVDVPEGDAWSLIESVTPGAGDIWARGGPVS</sequence>
<proteinExistence type="predicted"/>
<dbReference type="Proteomes" id="UP001336020">
    <property type="component" value="Unassembled WGS sequence"/>
</dbReference>
<dbReference type="Pfam" id="PF03703">
    <property type="entry name" value="bPH_2"/>
    <property type="match status" value="2"/>
</dbReference>
<feature type="domain" description="YdbS-like PH" evidence="2">
    <location>
        <begin position="411"/>
        <end position="468"/>
    </location>
</feature>